<dbReference type="PROSITE" id="PS01081">
    <property type="entry name" value="HTH_TETR_1"/>
    <property type="match status" value="1"/>
</dbReference>
<evidence type="ECO:0000259" key="6">
    <source>
        <dbReference type="PROSITE" id="PS50977"/>
    </source>
</evidence>
<evidence type="ECO:0000256" key="1">
    <source>
        <dbReference type="ARBA" id="ARBA00022491"/>
    </source>
</evidence>
<dbReference type="SUPFAM" id="SSF48498">
    <property type="entry name" value="Tetracyclin repressor-like, C-terminal domain"/>
    <property type="match status" value="1"/>
</dbReference>
<dbReference type="PANTHER" id="PTHR30055:SF226">
    <property type="entry name" value="HTH-TYPE TRANSCRIPTIONAL REGULATOR PKSA"/>
    <property type="match status" value="1"/>
</dbReference>
<dbReference type="PROSITE" id="PS50977">
    <property type="entry name" value="HTH_TETR_2"/>
    <property type="match status" value="1"/>
</dbReference>
<dbReference type="Pfam" id="PF13977">
    <property type="entry name" value="TetR_C_6"/>
    <property type="match status" value="1"/>
</dbReference>
<feature type="domain" description="HTH tetR-type" evidence="6">
    <location>
        <begin position="8"/>
        <end position="68"/>
    </location>
</feature>
<dbReference type="EMBL" id="JBHSEP010000021">
    <property type="protein sequence ID" value="MFC4600952.1"/>
    <property type="molecule type" value="Genomic_DNA"/>
</dbReference>
<protein>
    <submittedName>
        <fullName evidence="7">TetR/AcrR family transcriptional regulator</fullName>
    </submittedName>
</protein>
<dbReference type="RefSeq" id="WP_378100513.1">
    <property type="nucleotide sequence ID" value="NZ_JBHSEP010000021.1"/>
</dbReference>
<evidence type="ECO:0000256" key="4">
    <source>
        <dbReference type="ARBA" id="ARBA00023163"/>
    </source>
</evidence>
<gene>
    <name evidence="7" type="ORF">ACFO3S_22095</name>
</gene>
<reference evidence="8" key="1">
    <citation type="journal article" date="2019" name="Int. J. Syst. Evol. Microbiol.">
        <title>The Global Catalogue of Microorganisms (GCM) 10K type strain sequencing project: providing services to taxonomists for standard genome sequencing and annotation.</title>
        <authorList>
            <consortium name="The Broad Institute Genomics Platform"/>
            <consortium name="The Broad Institute Genome Sequencing Center for Infectious Disease"/>
            <person name="Wu L."/>
            <person name="Ma J."/>
        </authorList>
    </citation>
    <scope>NUCLEOTIDE SEQUENCE [LARGE SCALE GENOMIC DNA]</scope>
    <source>
        <strain evidence="8">CCUG 49571</strain>
    </source>
</reference>
<dbReference type="InterPro" id="IPR039538">
    <property type="entry name" value="BetI_C"/>
</dbReference>
<dbReference type="InterPro" id="IPR001647">
    <property type="entry name" value="HTH_TetR"/>
</dbReference>
<evidence type="ECO:0000256" key="5">
    <source>
        <dbReference type="PROSITE-ProRule" id="PRU00335"/>
    </source>
</evidence>
<evidence type="ECO:0000256" key="3">
    <source>
        <dbReference type="ARBA" id="ARBA00023125"/>
    </source>
</evidence>
<name>A0ABV9FJM4_9BACL</name>
<dbReference type="InterPro" id="IPR023772">
    <property type="entry name" value="DNA-bd_HTH_TetR-type_CS"/>
</dbReference>
<dbReference type="Pfam" id="PF00440">
    <property type="entry name" value="TetR_N"/>
    <property type="match status" value="1"/>
</dbReference>
<organism evidence="7 8">
    <name type="scientific">Cohnella hongkongensis</name>
    <dbReference type="NCBI Taxonomy" id="178337"/>
    <lineage>
        <taxon>Bacteria</taxon>
        <taxon>Bacillati</taxon>
        <taxon>Bacillota</taxon>
        <taxon>Bacilli</taxon>
        <taxon>Bacillales</taxon>
        <taxon>Paenibacillaceae</taxon>
        <taxon>Cohnella</taxon>
    </lineage>
</organism>
<sequence>MTKIVDHEERRLRIAEAALRVIKKMGMKGATVRNIARESGLSLGALRHYFSTQDELLNFSMELVKERAAARIYELNRLELPIFEKVLKILLELLPTDNDKLAEMEIWFAYNAHYRSSDPSYDVQGDGILTLVAHLLRKMKDSGALRQDLDCELEIERLYALIDGIALHAFLDTKRVDYEQIKKLVTYHMKSICSES</sequence>
<dbReference type="InterPro" id="IPR036271">
    <property type="entry name" value="Tet_transcr_reg_TetR-rel_C_sf"/>
</dbReference>
<dbReference type="PRINTS" id="PR00455">
    <property type="entry name" value="HTHTETR"/>
</dbReference>
<keyword evidence="4" id="KW-0804">Transcription</keyword>
<dbReference type="InterPro" id="IPR050109">
    <property type="entry name" value="HTH-type_TetR-like_transc_reg"/>
</dbReference>
<evidence type="ECO:0000256" key="2">
    <source>
        <dbReference type="ARBA" id="ARBA00023015"/>
    </source>
</evidence>
<proteinExistence type="predicted"/>
<accession>A0ABV9FJM4</accession>
<keyword evidence="1" id="KW-0678">Repressor</keyword>
<keyword evidence="8" id="KW-1185">Reference proteome</keyword>
<evidence type="ECO:0000313" key="7">
    <source>
        <dbReference type="EMBL" id="MFC4600952.1"/>
    </source>
</evidence>
<keyword evidence="2" id="KW-0805">Transcription regulation</keyword>
<dbReference type="InterPro" id="IPR009057">
    <property type="entry name" value="Homeodomain-like_sf"/>
</dbReference>
<dbReference type="Gene3D" id="1.10.357.10">
    <property type="entry name" value="Tetracycline Repressor, domain 2"/>
    <property type="match status" value="1"/>
</dbReference>
<dbReference type="Proteomes" id="UP001596028">
    <property type="component" value="Unassembled WGS sequence"/>
</dbReference>
<keyword evidence="3 5" id="KW-0238">DNA-binding</keyword>
<feature type="DNA-binding region" description="H-T-H motif" evidence="5">
    <location>
        <begin position="31"/>
        <end position="50"/>
    </location>
</feature>
<comment type="caution">
    <text evidence="7">The sequence shown here is derived from an EMBL/GenBank/DDBJ whole genome shotgun (WGS) entry which is preliminary data.</text>
</comment>
<dbReference type="SUPFAM" id="SSF46689">
    <property type="entry name" value="Homeodomain-like"/>
    <property type="match status" value="1"/>
</dbReference>
<dbReference type="PANTHER" id="PTHR30055">
    <property type="entry name" value="HTH-TYPE TRANSCRIPTIONAL REGULATOR RUTR"/>
    <property type="match status" value="1"/>
</dbReference>
<evidence type="ECO:0000313" key="8">
    <source>
        <dbReference type="Proteomes" id="UP001596028"/>
    </source>
</evidence>